<feature type="region of interest" description="Disordered" evidence="1">
    <location>
        <begin position="1"/>
        <end position="22"/>
    </location>
</feature>
<evidence type="ECO:0000313" key="2">
    <source>
        <dbReference type="EMBL" id="MBY8878128.1"/>
    </source>
</evidence>
<proteinExistence type="predicted"/>
<comment type="caution">
    <text evidence="2">The sequence shown here is derived from an EMBL/GenBank/DDBJ whole genome shotgun (WGS) entry which is preliminary data.</text>
</comment>
<sequence>MAPIQPARYDDEDVPGSGRGRRAARYAVPVAVAGVAAATISLVPALADSGNPSLPSITVEQLLTKIAASHTDAVDGTVKITTDLGLPSQITGAGGAMFGGPASVGRGPGRGGDSPAAPQSQLTQLLAGTHTLHVAADGPDRQKISILESAAEYSVIHNGAQLWAYDSASDQAYHQTLPQDARDRQDTQPPGGVPATPQDAARQILKAADGTASITVDRTARVAGHDAYGLVVTPQHADTTTVGSIHIAVDARTGVPLKVTVTPRGGGKPVFDVGYTKVSFSAPSASTFTFTAPKGVKVTEGGSRTGHEGTAPTPQDHMNGKDAQPTVLGKGWDSIAVVTTPAGVSSGSDQAGKQFKDRAHGAQSLMNSFGKPVTGAFGTGTVFHSRLVNALLTDNGTLYVGAVTQSALTDAANAAAK</sequence>
<feature type="region of interest" description="Disordered" evidence="1">
    <location>
        <begin position="297"/>
        <end position="320"/>
    </location>
</feature>
<evidence type="ECO:0000313" key="3">
    <source>
        <dbReference type="Proteomes" id="UP000778578"/>
    </source>
</evidence>
<dbReference type="RefSeq" id="WP_222962269.1">
    <property type="nucleotide sequence ID" value="NZ_JAINZZ010000009.1"/>
</dbReference>
<name>A0ABS7Q4P5_9ACTN</name>
<reference evidence="2 3" key="1">
    <citation type="submission" date="2021-08" db="EMBL/GenBank/DDBJ databases">
        <title>WGS of actinomycetes from Thailand.</title>
        <authorList>
            <person name="Thawai C."/>
        </authorList>
    </citation>
    <scope>NUCLEOTIDE SEQUENCE [LARGE SCALE GENOMIC DNA]</scope>
    <source>
        <strain evidence="2 3">PLK6-54</strain>
    </source>
</reference>
<accession>A0ABS7Q4P5</accession>
<dbReference type="InterPro" id="IPR052944">
    <property type="entry name" value="Sporulation_related"/>
</dbReference>
<dbReference type="InterPro" id="IPR029046">
    <property type="entry name" value="LolA/LolB/LppX"/>
</dbReference>
<dbReference type="SUPFAM" id="SSF89392">
    <property type="entry name" value="Prokaryotic lipoproteins and lipoprotein localization factors"/>
    <property type="match status" value="1"/>
</dbReference>
<dbReference type="PANTHER" id="PTHR37507:SF2">
    <property type="entry name" value="SPORULATION PROTEIN YDCC"/>
    <property type="match status" value="1"/>
</dbReference>
<dbReference type="EMBL" id="JAINZZ010000009">
    <property type="protein sequence ID" value="MBY8878128.1"/>
    <property type="molecule type" value="Genomic_DNA"/>
</dbReference>
<dbReference type="PANTHER" id="PTHR37507">
    <property type="entry name" value="SPORULATION PROTEIN YDCC"/>
    <property type="match status" value="1"/>
</dbReference>
<evidence type="ECO:0000256" key="1">
    <source>
        <dbReference type="SAM" id="MobiDB-lite"/>
    </source>
</evidence>
<dbReference type="Gene3D" id="2.50.20.10">
    <property type="entry name" value="Lipoprotein localisation LolA/LolB/LppX"/>
    <property type="match status" value="1"/>
</dbReference>
<gene>
    <name evidence="2" type="ORF">K7862_10870</name>
</gene>
<organism evidence="2 3">
    <name type="scientific">Actinacidiphila acidipaludis</name>
    <dbReference type="NCBI Taxonomy" id="2873382"/>
    <lineage>
        <taxon>Bacteria</taxon>
        <taxon>Bacillati</taxon>
        <taxon>Actinomycetota</taxon>
        <taxon>Actinomycetes</taxon>
        <taxon>Kitasatosporales</taxon>
        <taxon>Streptomycetaceae</taxon>
        <taxon>Actinacidiphila</taxon>
    </lineage>
</organism>
<dbReference type="Proteomes" id="UP000778578">
    <property type="component" value="Unassembled WGS sequence"/>
</dbReference>
<protein>
    <submittedName>
        <fullName evidence="2">DUF2092 domain-containing protein</fullName>
    </submittedName>
</protein>
<keyword evidence="3" id="KW-1185">Reference proteome</keyword>
<feature type="region of interest" description="Disordered" evidence="1">
    <location>
        <begin position="99"/>
        <end position="119"/>
    </location>
</feature>